<proteinExistence type="predicted"/>
<dbReference type="PROSITE" id="PS51257">
    <property type="entry name" value="PROKAR_LIPOPROTEIN"/>
    <property type="match status" value="1"/>
</dbReference>
<dbReference type="OrthoDB" id="7055505at2"/>
<dbReference type="Proteomes" id="UP000186953">
    <property type="component" value="Unassembled WGS sequence"/>
</dbReference>
<reference evidence="2" key="1">
    <citation type="submission" date="2017-01" db="EMBL/GenBank/DDBJ databases">
        <authorList>
            <person name="Varghese N."/>
            <person name="Submissions S."/>
        </authorList>
    </citation>
    <scope>NUCLEOTIDE SEQUENCE [LARGE SCALE GENOMIC DNA]</scope>
    <source>
        <strain evidence="2">DSM 15366</strain>
    </source>
</reference>
<protein>
    <recommendedName>
        <fullName evidence="3">TraB family protein</fullName>
    </recommendedName>
</protein>
<gene>
    <name evidence="1" type="ORF">SAMN05421797_107142</name>
</gene>
<name>A0A1N6YTM4_9FLAO</name>
<dbReference type="Pfam" id="PF18950">
    <property type="entry name" value="DUF5694"/>
    <property type="match status" value="1"/>
</dbReference>
<dbReference type="RefSeq" id="WP_076550058.1">
    <property type="nucleotide sequence ID" value="NZ_FTMA01000007.1"/>
</dbReference>
<evidence type="ECO:0008006" key="3">
    <source>
        <dbReference type="Google" id="ProtNLM"/>
    </source>
</evidence>
<evidence type="ECO:0000313" key="2">
    <source>
        <dbReference type="Proteomes" id="UP000186953"/>
    </source>
</evidence>
<keyword evidence="2" id="KW-1185">Reference proteome</keyword>
<sequence length="276" mass="32186">MKRIIFGLIICLIFSCKSEVNESLDHIKTTDILERNDSNKIRVLNFGTAHLSHTSDANSSMINLKDPKELEDLKKMVKKIAEFRPTVILLELEPKNNQYIKETYEKYKVDQTHRLNYSDELNSIGLEVGRLSKTERIYGIDSQIGFDYPSLIELANQNKTDSLFVTKMMGYYKKLNSLKLKEQFIEMNTKQSKMKTFNFYNFLATQHSENNYEGAKVISEFYERNLRMYSNLNDLQLTKNDRIFILAGATHTAYLDIFIGNSDKFQLENPAIYTNF</sequence>
<accession>A0A1N6YTM4</accession>
<dbReference type="InterPro" id="IPR043749">
    <property type="entry name" value="DUF5694"/>
</dbReference>
<organism evidence="1 2">
    <name type="scientific">Maribacter ulvicola</name>
    <dbReference type="NCBI Taxonomy" id="228959"/>
    <lineage>
        <taxon>Bacteria</taxon>
        <taxon>Pseudomonadati</taxon>
        <taxon>Bacteroidota</taxon>
        <taxon>Flavobacteriia</taxon>
        <taxon>Flavobacteriales</taxon>
        <taxon>Flavobacteriaceae</taxon>
        <taxon>Maribacter</taxon>
    </lineage>
</organism>
<evidence type="ECO:0000313" key="1">
    <source>
        <dbReference type="EMBL" id="SIR18008.1"/>
    </source>
</evidence>
<dbReference type="EMBL" id="FTMA01000007">
    <property type="protein sequence ID" value="SIR18008.1"/>
    <property type="molecule type" value="Genomic_DNA"/>
</dbReference>
<dbReference type="AlphaFoldDB" id="A0A1N6YTM4"/>